<dbReference type="PANTHER" id="PTHR40076:SF1">
    <property type="entry name" value="MEMBRANE PROTEIN"/>
    <property type="match status" value="1"/>
</dbReference>
<keyword evidence="3" id="KW-1185">Reference proteome</keyword>
<accession>A0ABR6YZA9</accession>
<dbReference type="InterPro" id="IPR010380">
    <property type="entry name" value="DUF975"/>
</dbReference>
<evidence type="ECO:0000313" key="3">
    <source>
        <dbReference type="Proteomes" id="UP000622405"/>
    </source>
</evidence>
<dbReference type="EMBL" id="WJBE01000012">
    <property type="protein sequence ID" value="MBC3900481.1"/>
    <property type="molecule type" value="Genomic_DNA"/>
</dbReference>
<dbReference type="Pfam" id="PF06161">
    <property type="entry name" value="DUF975"/>
    <property type="match status" value="1"/>
</dbReference>
<comment type="caution">
    <text evidence="2">The sequence shown here is derived from an EMBL/GenBank/DDBJ whole genome shotgun (WGS) entry which is preliminary data.</text>
</comment>
<feature type="transmembrane region" description="Helical" evidence="1">
    <location>
        <begin position="44"/>
        <end position="69"/>
    </location>
</feature>
<keyword evidence="1" id="KW-0472">Membrane</keyword>
<name>A0ABR6YZA9_9FIRM</name>
<sequence length="235" mass="26399">MPIKCRTNFSAGIFIVDYKKTQKEIFMKTRQEIKAIAKQSFSENYWICVGATVLAFVVIGAASGVTSFIGGLGGLIVWAPMMVGLQFFSLWIYRGELPAPTIEDMFKTGFSDFGRKLGGMLWMELFIFLWSLLFVIPGIIKSLAYCFTPYILAEYPNVPATEAVKISMRMTQGHKGEIFMMSLSFLGWFLLNGFTFGILGIFYVNPYFFTSMAGQYEDLKELALQNGVVSLDELA</sequence>
<keyword evidence="1" id="KW-0812">Transmembrane</keyword>
<feature type="transmembrane region" description="Helical" evidence="1">
    <location>
        <begin position="178"/>
        <end position="204"/>
    </location>
</feature>
<keyword evidence="1" id="KW-1133">Transmembrane helix</keyword>
<gene>
    <name evidence="2" type="ORF">GH811_12725</name>
</gene>
<protein>
    <submittedName>
        <fullName evidence="2">DUF975 family protein</fullName>
    </submittedName>
</protein>
<proteinExistence type="predicted"/>
<dbReference type="PANTHER" id="PTHR40076">
    <property type="entry name" value="MEMBRANE PROTEIN-RELATED"/>
    <property type="match status" value="1"/>
</dbReference>
<feature type="transmembrane region" description="Helical" evidence="1">
    <location>
        <begin position="121"/>
        <end position="140"/>
    </location>
</feature>
<feature type="transmembrane region" description="Helical" evidence="1">
    <location>
        <begin position="75"/>
        <end position="93"/>
    </location>
</feature>
<organism evidence="2 3">
    <name type="scientific">Acetobacterium malicum</name>
    <dbReference type="NCBI Taxonomy" id="52692"/>
    <lineage>
        <taxon>Bacteria</taxon>
        <taxon>Bacillati</taxon>
        <taxon>Bacillota</taxon>
        <taxon>Clostridia</taxon>
        <taxon>Eubacteriales</taxon>
        <taxon>Eubacteriaceae</taxon>
        <taxon>Acetobacterium</taxon>
    </lineage>
</organism>
<dbReference type="Proteomes" id="UP000622405">
    <property type="component" value="Unassembled WGS sequence"/>
</dbReference>
<reference evidence="2 3" key="1">
    <citation type="journal article" date="2020" name="mSystems">
        <title>Defining Genomic and Predicted Metabolic Features of the Acetobacterium Genus.</title>
        <authorList>
            <person name="Ross D.E."/>
            <person name="Marshall C.W."/>
            <person name="Gulliver D."/>
            <person name="May H.D."/>
            <person name="Norman R.S."/>
        </authorList>
    </citation>
    <scope>NUCLEOTIDE SEQUENCE [LARGE SCALE GENOMIC DNA]</scope>
    <source>
        <strain evidence="2 3">DSM 4132</strain>
    </source>
</reference>
<evidence type="ECO:0000256" key="1">
    <source>
        <dbReference type="SAM" id="Phobius"/>
    </source>
</evidence>
<evidence type="ECO:0000313" key="2">
    <source>
        <dbReference type="EMBL" id="MBC3900481.1"/>
    </source>
</evidence>